<dbReference type="GO" id="GO:0015031">
    <property type="term" value="P:protein transport"/>
    <property type="evidence" value="ECO:0007669"/>
    <property type="project" value="TreeGrafter"/>
</dbReference>
<dbReference type="GO" id="GO:0005737">
    <property type="term" value="C:cytoplasm"/>
    <property type="evidence" value="ECO:0007669"/>
    <property type="project" value="TreeGrafter"/>
</dbReference>
<protein>
    <recommendedName>
        <fullName evidence="3">Arrestin C-terminal-like domain-containing protein</fullName>
    </recommendedName>
</protein>
<feature type="region of interest" description="Disordered" evidence="2">
    <location>
        <begin position="1084"/>
        <end position="1152"/>
    </location>
</feature>
<dbReference type="SUPFAM" id="SSF81296">
    <property type="entry name" value="E set domains"/>
    <property type="match status" value="2"/>
</dbReference>
<dbReference type="InterPro" id="IPR011022">
    <property type="entry name" value="Arrestin_C-like"/>
</dbReference>
<feature type="region of interest" description="Disordered" evidence="2">
    <location>
        <begin position="720"/>
        <end position="741"/>
    </location>
</feature>
<reference evidence="4 5" key="1">
    <citation type="journal article" date="2019" name="PLoS Pathog.">
        <title>Genome sequence of the bovine parasite Schistosoma bovis Tanzania.</title>
        <authorList>
            <person name="Oey H."/>
            <person name="Zakrzewski M."/>
            <person name="Gobert G."/>
            <person name="Gravermann K."/>
            <person name="Stoye J."/>
            <person name="Jones M."/>
            <person name="Mcmanus D."/>
            <person name="Krause L."/>
        </authorList>
    </citation>
    <scope>NUCLEOTIDE SEQUENCE [LARGE SCALE GENOMIC DNA]</scope>
    <source>
        <strain evidence="4 5">TAN1997</strain>
    </source>
</reference>
<feature type="compositionally biased region" description="Basic and acidic residues" evidence="2">
    <location>
        <begin position="1196"/>
        <end position="1207"/>
    </location>
</feature>
<dbReference type="STRING" id="6184.A0A430QMH8"/>
<evidence type="ECO:0000256" key="2">
    <source>
        <dbReference type="SAM" id="MobiDB-lite"/>
    </source>
</evidence>
<dbReference type="InterPro" id="IPR014752">
    <property type="entry name" value="Arrestin-like_C"/>
</dbReference>
<evidence type="ECO:0000313" key="5">
    <source>
        <dbReference type="Proteomes" id="UP000290809"/>
    </source>
</evidence>
<feature type="region of interest" description="Disordered" evidence="2">
    <location>
        <begin position="758"/>
        <end position="798"/>
    </location>
</feature>
<gene>
    <name evidence="4" type="ORF">DC041_0009986</name>
</gene>
<keyword evidence="5" id="KW-1185">Reference proteome</keyword>
<dbReference type="EMBL" id="QMKO01001542">
    <property type="protein sequence ID" value="RTG88910.1"/>
    <property type="molecule type" value="Genomic_DNA"/>
</dbReference>
<feature type="compositionally biased region" description="Low complexity" evidence="2">
    <location>
        <begin position="728"/>
        <end position="741"/>
    </location>
</feature>
<dbReference type="SMART" id="SM01017">
    <property type="entry name" value="Arrestin_C"/>
    <property type="match status" value="1"/>
</dbReference>
<dbReference type="Pfam" id="PF00339">
    <property type="entry name" value="Arrestin_N"/>
    <property type="match status" value="1"/>
</dbReference>
<feature type="compositionally biased region" description="Low complexity" evidence="2">
    <location>
        <begin position="569"/>
        <end position="579"/>
    </location>
</feature>
<proteinExistence type="inferred from homology"/>
<evidence type="ECO:0000259" key="3">
    <source>
        <dbReference type="SMART" id="SM01017"/>
    </source>
</evidence>
<organism evidence="4 5">
    <name type="scientific">Schistosoma bovis</name>
    <name type="common">Blood fluke</name>
    <dbReference type="NCBI Taxonomy" id="6184"/>
    <lineage>
        <taxon>Eukaryota</taxon>
        <taxon>Metazoa</taxon>
        <taxon>Spiralia</taxon>
        <taxon>Lophotrochozoa</taxon>
        <taxon>Platyhelminthes</taxon>
        <taxon>Trematoda</taxon>
        <taxon>Digenea</taxon>
        <taxon>Strigeidida</taxon>
        <taxon>Schistosomatoidea</taxon>
        <taxon>Schistosomatidae</taxon>
        <taxon>Schistosoma</taxon>
    </lineage>
</organism>
<dbReference type="InterPro" id="IPR014756">
    <property type="entry name" value="Ig_E-set"/>
</dbReference>
<name>A0A430QMH8_SCHBO</name>
<feature type="domain" description="Arrestin C-terminal-like" evidence="3">
    <location>
        <begin position="475"/>
        <end position="678"/>
    </location>
</feature>
<feature type="region of interest" description="Disordered" evidence="2">
    <location>
        <begin position="970"/>
        <end position="997"/>
    </location>
</feature>
<dbReference type="InterPro" id="IPR011021">
    <property type="entry name" value="Arrestin-like_N"/>
</dbReference>
<feature type="compositionally biased region" description="Low complexity" evidence="2">
    <location>
        <begin position="779"/>
        <end position="797"/>
    </location>
</feature>
<sequence>CIVWLYGLAKTRWNIENESYINRPGSLASGINLSRSISNFKKFTNTNVCITENKICKLLSNASNVLKQTKPCKSYETVSPRTHLTCCTDRGYLSDTHFKSNCNYNHSSCALDHDLICESRIGESWISASGSFTSSLDAESSIKSSQSFNKLVSPGSTINNNDYPLRSFQQITKTTDKIYDSTCLPNFCLEQWKRLFEMDEEKKECIYHGDLQLIYKSKLDLLKQYNDVLSSKHMEKTDQLVTNSTIETLKNDNNLNKNPNDIELHCDKFSLNEQTNKHILSNNTNKKYHDLLNDNNNTSEKLQSSIDKHSRTKTKFTLTRGIHVFYFEFQLPADLPSTFELPTNCLAGGASASITYAVRIELRNNRLKLRHIQQREIIVFRPLELIHFPRLRCKEIKFFGDRKNRNEVPSFMLHSHLLSYIEVRILRDLGVILITESWQQQYFVKKSISVCHLTVIKDRITLHREFVSLGCCSHPSGLILCDLAVNKTGFVPGETIIPQVHITNRSSRAIQTVHLTFAQTVFLKGINKQNHIEVLRIFATRLNAQSTLSGYNLFEQLDMNKISGVFSSSNSFSSRSSTNRFERTEQQQKTHRHNSVNSKNDKQIKSQTKHKHRQKLHQNSLSTNIIAVPDQGGQAYFTDLIHVPPLPTSGLFGRQNLIYLEYSLIVHNKNQSLEIVPCYASFDFASGDIIEYDPLNQSNSIRLTPVYRYFKPKPIEQSPNKLNNIKFSSNSPLNNNNNNNSVKSLQILSKSSPSILKQPNIINNSTNNIPITKDNHQNSLKSTKSLSSSPSSSSSSLCHDKEFIPQKQYNQSLNNTTCLVNDDNNNDVMITTIPGLLNSDDPKSENYSHKQFPNKKLKSTSLNKLKRQNNIQDITPIHKMNNIHSIDPITMRNESPQLRLSNQQYFDDGNITLRDITIMNIENKINSLSSKLKSLKKTQSDAFNLSKSKKQNYKQQSLTNYHQKYSEKNEKAHLISDHSSSTSLPHHYHHHHQHHEDRLQNYYHHHHSSTSPPCLENSKLEYKCKSQTNIPIHQYLNDLLLDQPLSYDVINKNVKITRNQSNDHSYCYNLDSIHANQMDYTKVIHNDSDNDGDDDDDDDNDVEEVDDEEGEDNENDEEDTDEDDGDEEDDDDDGGEEEGNIPSGNNNYDDITSDEINKYTMKTNQFHTYPCDTLKYCTDKIPKLDKISIKRHENFDNSYHTDDNVDKESDDEDDRDNDNQIVDRINNLKDNRQIGDYEEVTLKQYDTQSKHILSISHEDSTNENDNTSSDITDLYHKVQKISDNKQISLNYRFKQAKDLYNAYWNCPKVAPIVGRKSDTDGFWTYGHGSTNENNNNNNNNNTDS</sequence>
<dbReference type="Gene3D" id="2.60.40.640">
    <property type="match status" value="2"/>
</dbReference>
<comment type="similarity">
    <text evidence="1">Belongs to the arrestin family.</text>
</comment>
<accession>A0A430QMH8</accession>
<comment type="caution">
    <text evidence="4">The sequence shown here is derived from an EMBL/GenBank/DDBJ whole genome shotgun (WGS) entry which is preliminary data.</text>
</comment>
<evidence type="ECO:0000313" key="4">
    <source>
        <dbReference type="EMBL" id="RTG88910.1"/>
    </source>
</evidence>
<dbReference type="InterPro" id="IPR050357">
    <property type="entry name" value="Arrestin_domain-protein"/>
</dbReference>
<feature type="compositionally biased region" description="Basic residues" evidence="2">
    <location>
        <begin position="607"/>
        <end position="616"/>
    </location>
</feature>
<feature type="non-terminal residue" evidence="4">
    <location>
        <position position="1"/>
    </location>
</feature>
<dbReference type="Proteomes" id="UP000290809">
    <property type="component" value="Unassembled WGS sequence"/>
</dbReference>
<feature type="region of interest" description="Disordered" evidence="2">
    <location>
        <begin position="1196"/>
        <end position="1220"/>
    </location>
</feature>
<dbReference type="PANTHER" id="PTHR11188:SF17">
    <property type="entry name" value="FI21816P1"/>
    <property type="match status" value="1"/>
</dbReference>
<evidence type="ECO:0000256" key="1">
    <source>
        <dbReference type="ARBA" id="ARBA00005298"/>
    </source>
</evidence>
<feature type="compositionally biased region" description="Low complexity" evidence="2">
    <location>
        <begin position="759"/>
        <end position="772"/>
    </location>
</feature>
<feature type="region of interest" description="Disordered" evidence="2">
    <location>
        <begin position="569"/>
        <end position="618"/>
    </location>
</feature>
<dbReference type="PANTHER" id="PTHR11188">
    <property type="entry name" value="ARRESTIN DOMAIN CONTAINING PROTEIN"/>
    <property type="match status" value="1"/>
</dbReference>
<feature type="compositionally biased region" description="Acidic residues" evidence="2">
    <location>
        <begin position="1089"/>
        <end position="1139"/>
    </location>
</feature>